<evidence type="ECO:0000313" key="2">
    <source>
        <dbReference type="Proteomes" id="UP000494110"/>
    </source>
</evidence>
<protein>
    <submittedName>
        <fullName evidence="1">Uncharacterized protein</fullName>
    </submittedName>
</protein>
<evidence type="ECO:0000313" key="1">
    <source>
        <dbReference type="EMBL" id="VWC81293.1"/>
    </source>
</evidence>
<accession>A0A6P2V096</accession>
<dbReference type="EMBL" id="CABVQN010000004">
    <property type="protein sequence ID" value="VWC81293.1"/>
    <property type="molecule type" value="Genomic_DNA"/>
</dbReference>
<dbReference type="AlphaFoldDB" id="A0A6P2V096"/>
<reference evidence="1 2" key="1">
    <citation type="submission" date="2019-09" db="EMBL/GenBank/DDBJ databases">
        <authorList>
            <person name="Depoorter E."/>
        </authorList>
    </citation>
    <scope>NUCLEOTIDE SEQUENCE [LARGE SCALE GENOMIC DNA]</scope>
    <source>
        <strain evidence="1">R-39750</strain>
    </source>
</reference>
<proteinExistence type="predicted"/>
<name>A0A6P2V096_BURL3</name>
<dbReference type="Proteomes" id="UP000494110">
    <property type="component" value="Unassembled WGS sequence"/>
</dbReference>
<gene>
    <name evidence="1" type="ORF">BLA39750_01218</name>
</gene>
<sequence length="80" mass="9122">MSRQPPPLMLCDRSSKLKTDLNRVELLLTHHHQDDTGALNRLLLANTRGKSKVERECGEAGRLFVVRNLEGVRDHAMYLV</sequence>
<organism evidence="1 2">
    <name type="scientific">Burkholderia lata (strain ATCC 17760 / DSM 23089 / LMG 22485 / NCIMB 9086 / R18194 / 383)</name>
    <dbReference type="NCBI Taxonomy" id="482957"/>
    <lineage>
        <taxon>Bacteria</taxon>
        <taxon>Pseudomonadati</taxon>
        <taxon>Pseudomonadota</taxon>
        <taxon>Betaproteobacteria</taxon>
        <taxon>Burkholderiales</taxon>
        <taxon>Burkholderiaceae</taxon>
        <taxon>Burkholderia</taxon>
        <taxon>Burkholderia cepacia complex</taxon>
    </lineage>
</organism>